<reference evidence="1 2" key="1">
    <citation type="submission" date="2021-04" db="EMBL/GenBank/DDBJ databases">
        <title>Draft genome sequence of Paenibacillus cisolokensis, LC2-13A.</title>
        <authorList>
            <person name="Uke A."/>
            <person name="Chhe C."/>
            <person name="Baramee S."/>
            <person name="Kosugi A."/>
        </authorList>
    </citation>
    <scope>NUCLEOTIDE SEQUENCE [LARGE SCALE GENOMIC DNA]</scope>
    <source>
        <strain evidence="1 2">LC2-13A</strain>
    </source>
</reference>
<sequence>MSRTRLRIGGRAVRSAAAALAALLLLTGCLYPGDEQATRPAGIKEAVRNVQSAIDQYMEDTRMLPIKNATRDTPLYEKFVIDFAKLKRTGYMSALPAVSYEEGGHYYFLVIDEETDPLVKLMDLRIAQQINDIQSWVDGYMAAHNGEVPKGDQAYPDFYYIDYERMNKKSPTIVSPYSNAPIQAIVHDNGTVFADYGIDIMQTLQRESNGSAEALPDDLRRLLVDRYDFVPVKGPAYRLAGGEPQAVLP</sequence>
<gene>
    <name evidence="1" type="ORF">PACILC2_03100</name>
</gene>
<name>A0ABQ4N0N0_9BACL</name>
<protein>
    <recommendedName>
        <fullName evidence="3">DUF3939 domain-containing protein</fullName>
    </recommendedName>
</protein>
<evidence type="ECO:0000313" key="2">
    <source>
        <dbReference type="Proteomes" id="UP000680304"/>
    </source>
</evidence>
<accession>A0ABQ4N0N0</accession>
<dbReference type="EMBL" id="BOVJ01000008">
    <property type="protein sequence ID" value="GIQ61742.1"/>
    <property type="molecule type" value="Genomic_DNA"/>
</dbReference>
<evidence type="ECO:0000313" key="1">
    <source>
        <dbReference type="EMBL" id="GIQ61742.1"/>
    </source>
</evidence>
<dbReference type="PROSITE" id="PS51257">
    <property type="entry name" value="PROKAR_LIPOPROTEIN"/>
    <property type="match status" value="1"/>
</dbReference>
<comment type="caution">
    <text evidence="1">The sequence shown here is derived from an EMBL/GenBank/DDBJ whole genome shotgun (WGS) entry which is preliminary data.</text>
</comment>
<proteinExistence type="predicted"/>
<keyword evidence="2" id="KW-1185">Reference proteome</keyword>
<evidence type="ECO:0008006" key="3">
    <source>
        <dbReference type="Google" id="ProtNLM"/>
    </source>
</evidence>
<dbReference type="RefSeq" id="WP_213526972.1">
    <property type="nucleotide sequence ID" value="NZ_BOVJ01000008.1"/>
</dbReference>
<dbReference type="Proteomes" id="UP000680304">
    <property type="component" value="Unassembled WGS sequence"/>
</dbReference>
<organism evidence="1 2">
    <name type="scientific">Paenibacillus cisolokensis</name>
    <dbReference type="NCBI Taxonomy" id="1658519"/>
    <lineage>
        <taxon>Bacteria</taxon>
        <taxon>Bacillati</taxon>
        <taxon>Bacillota</taxon>
        <taxon>Bacilli</taxon>
        <taxon>Bacillales</taxon>
        <taxon>Paenibacillaceae</taxon>
        <taxon>Paenibacillus</taxon>
    </lineage>
</organism>